<reference evidence="2 3" key="1">
    <citation type="submission" date="2024-07" db="EMBL/GenBank/DDBJ databases">
        <title>Draft Genome Sequence of Ferrimicrobium acidiphilum Strain YE2023, Isolated from a Pulp of Bioleach Reactor.</title>
        <authorList>
            <person name="Elkina Y.A."/>
            <person name="Bulaeva A.G."/>
            <person name="Beletsky A.V."/>
            <person name="Mardanov A.V."/>
        </authorList>
    </citation>
    <scope>NUCLEOTIDE SEQUENCE [LARGE SCALE GENOMIC DNA]</scope>
    <source>
        <strain evidence="2 3">YE2023</strain>
    </source>
</reference>
<sequence length="129" mass="13965">MCEPKTIDVSAIEDRYRELTGVVPPSIAERIRLNVLSGREASMVQVEELRDQLIMNNPLDRKTAQLIHFAQLLALKEEAASLHAGAAKKAGATLAEFIGVVELSLITGGLPAYSRGIAIIGALFRDENP</sequence>
<dbReference type="EMBL" id="JBFSHR010000009">
    <property type="protein sequence ID" value="MEX6429000.1"/>
    <property type="molecule type" value="Genomic_DNA"/>
</dbReference>
<dbReference type="SUPFAM" id="SSF69118">
    <property type="entry name" value="AhpD-like"/>
    <property type="match status" value="1"/>
</dbReference>
<evidence type="ECO:0000259" key="1">
    <source>
        <dbReference type="Pfam" id="PF02627"/>
    </source>
</evidence>
<name>A0ABV3Y0G4_9ACTN</name>
<accession>A0ABV3Y0G4</accession>
<dbReference type="Proteomes" id="UP001560267">
    <property type="component" value="Unassembled WGS sequence"/>
</dbReference>
<organism evidence="2 3">
    <name type="scientific">Ferrimicrobium acidiphilum</name>
    <dbReference type="NCBI Taxonomy" id="121039"/>
    <lineage>
        <taxon>Bacteria</taxon>
        <taxon>Bacillati</taxon>
        <taxon>Actinomycetota</taxon>
        <taxon>Acidimicrobiia</taxon>
        <taxon>Acidimicrobiales</taxon>
        <taxon>Acidimicrobiaceae</taxon>
        <taxon>Ferrimicrobium</taxon>
    </lineage>
</organism>
<dbReference type="Gene3D" id="1.20.1290.10">
    <property type="entry name" value="AhpD-like"/>
    <property type="match status" value="1"/>
</dbReference>
<dbReference type="InterPro" id="IPR003779">
    <property type="entry name" value="CMD-like"/>
</dbReference>
<keyword evidence="3" id="KW-1185">Reference proteome</keyword>
<dbReference type="RefSeq" id="WP_369084285.1">
    <property type="nucleotide sequence ID" value="NZ_JBFSHR010000009.1"/>
</dbReference>
<dbReference type="InterPro" id="IPR029032">
    <property type="entry name" value="AhpD-like"/>
</dbReference>
<evidence type="ECO:0000313" key="3">
    <source>
        <dbReference type="Proteomes" id="UP001560267"/>
    </source>
</evidence>
<feature type="domain" description="Carboxymuconolactone decarboxylase-like" evidence="1">
    <location>
        <begin position="46"/>
        <end position="118"/>
    </location>
</feature>
<evidence type="ECO:0000313" key="2">
    <source>
        <dbReference type="EMBL" id="MEX6429000.1"/>
    </source>
</evidence>
<comment type="caution">
    <text evidence="2">The sequence shown here is derived from an EMBL/GenBank/DDBJ whole genome shotgun (WGS) entry which is preliminary data.</text>
</comment>
<dbReference type="Pfam" id="PF02627">
    <property type="entry name" value="CMD"/>
    <property type="match status" value="1"/>
</dbReference>
<proteinExistence type="predicted"/>
<protein>
    <submittedName>
        <fullName evidence="2">Carboxymuconolactone decarboxylase family protein</fullName>
    </submittedName>
</protein>
<gene>
    <name evidence="2" type="ORF">AB6A68_04020</name>
</gene>